<organism evidence="4 5">
    <name type="scientific">Pseudozyma hubeiensis (strain SY62)</name>
    <name type="common">Yeast</name>
    <dbReference type="NCBI Taxonomy" id="1305764"/>
    <lineage>
        <taxon>Eukaryota</taxon>
        <taxon>Fungi</taxon>
        <taxon>Dikarya</taxon>
        <taxon>Basidiomycota</taxon>
        <taxon>Ustilaginomycotina</taxon>
        <taxon>Ustilaginomycetes</taxon>
        <taxon>Ustilaginales</taxon>
        <taxon>Ustilaginaceae</taxon>
        <taxon>Pseudozyma</taxon>
    </lineage>
</organism>
<reference evidence="5" key="1">
    <citation type="journal article" date="2013" name="Genome Announc.">
        <title>Draft genome sequence of the basidiomycetous yeast-like fungus Pseudozyma hubeiensis SY62, which produces an abundant amount of the biosurfactant mannosylerythritol lipids.</title>
        <authorList>
            <person name="Konishi M."/>
            <person name="Hatada Y."/>
            <person name="Horiuchi J."/>
        </authorList>
    </citation>
    <scope>NUCLEOTIDE SEQUENCE [LARGE SCALE GENOMIC DNA]</scope>
    <source>
        <strain evidence="5">SY62</strain>
    </source>
</reference>
<dbReference type="HOGENOM" id="CLU_359078_0_0_1"/>
<dbReference type="eggNOG" id="KOG1198">
    <property type="taxonomic scope" value="Eukaryota"/>
</dbReference>
<dbReference type="CDD" id="cd08267">
    <property type="entry name" value="MDR1"/>
    <property type="match status" value="1"/>
</dbReference>
<evidence type="ECO:0000313" key="5">
    <source>
        <dbReference type="Proteomes" id="UP000014071"/>
    </source>
</evidence>
<evidence type="ECO:0000256" key="1">
    <source>
        <dbReference type="SAM" id="MobiDB-lite"/>
    </source>
</evidence>
<dbReference type="SUPFAM" id="SSF51735">
    <property type="entry name" value="NAD(P)-binding Rossmann-fold domains"/>
    <property type="match status" value="1"/>
</dbReference>
<name>R9PB70_PSEHS</name>
<keyword evidence="2" id="KW-0472">Membrane</keyword>
<dbReference type="InterPro" id="IPR020843">
    <property type="entry name" value="ER"/>
</dbReference>
<dbReference type="InterPro" id="IPR050700">
    <property type="entry name" value="YIM1/Zinc_Alcohol_DH_Fams"/>
</dbReference>
<dbReference type="Gene3D" id="3.40.50.720">
    <property type="entry name" value="NAD(P)-binding Rossmann-like Domain"/>
    <property type="match status" value="1"/>
</dbReference>
<evidence type="ECO:0000313" key="4">
    <source>
        <dbReference type="EMBL" id="GAC95305.1"/>
    </source>
</evidence>
<dbReference type="AlphaFoldDB" id="R9PB70"/>
<keyword evidence="2" id="KW-0812">Transmembrane</keyword>
<dbReference type="STRING" id="1305764.R9PB70"/>
<dbReference type="OrthoDB" id="3509362at2759"/>
<evidence type="ECO:0000256" key="2">
    <source>
        <dbReference type="SAM" id="Phobius"/>
    </source>
</evidence>
<dbReference type="EMBL" id="DF238793">
    <property type="protein sequence ID" value="GAC95305.1"/>
    <property type="molecule type" value="Genomic_DNA"/>
</dbReference>
<proteinExistence type="predicted"/>
<feature type="compositionally biased region" description="Basic and acidic residues" evidence="1">
    <location>
        <begin position="491"/>
        <end position="508"/>
    </location>
</feature>
<evidence type="ECO:0000259" key="3">
    <source>
        <dbReference type="SMART" id="SM00829"/>
    </source>
</evidence>
<keyword evidence="5" id="KW-1185">Reference proteome</keyword>
<feature type="domain" description="Enoyl reductase (ER)" evidence="3">
    <location>
        <begin position="106"/>
        <end position="420"/>
    </location>
</feature>
<keyword evidence="2" id="KW-1133">Transmembrane helix</keyword>
<dbReference type="PANTHER" id="PTHR11695">
    <property type="entry name" value="ALCOHOL DEHYDROGENASE RELATED"/>
    <property type="match status" value="1"/>
</dbReference>
<dbReference type="InterPro" id="IPR036291">
    <property type="entry name" value="NAD(P)-bd_dom_sf"/>
</dbReference>
<dbReference type="PANTHER" id="PTHR11695:SF294">
    <property type="entry name" value="RETICULON-4-INTERACTING PROTEIN 1, MITOCHONDRIAL"/>
    <property type="match status" value="1"/>
</dbReference>
<protein>
    <recommendedName>
        <fullName evidence="3">Enoyl reductase (ER) domain-containing protein</fullName>
    </recommendedName>
</protein>
<dbReference type="Proteomes" id="UP000014071">
    <property type="component" value="Unassembled WGS sequence"/>
</dbReference>
<dbReference type="InterPro" id="IPR013154">
    <property type="entry name" value="ADH-like_N"/>
</dbReference>
<sequence>MTTALFYPPIPPVRVQGRPERSSKHSSYNKSCKQVDVLVNRNYVRLVTVLVATALSACFGIFIGNTANDKAYYFTHHLFQHLQPSTKMDDSPPSRTNLTWSYDRRGLLTDTLQQQELPLPDLKPGHALVRVHAAALNPVDWKLASAIPSPLLFLNTNRRSVAGFDFAGQIVAIKPDHDQDKNDRSEGPGIGARVYGMVEPRNKISRGHGSISRYLTIRASLVAVMPAKLSYIDAAGISLTAITALAMTRSIESSERVLLLGAGTAVGLLVSQLCHDRGATTIGTVSGHKADIVRRRGVDATIDCRSKNSIMAMESEPGGNEYISLVRLLSQFTEIIDRLVIPWFLCDADNNVDVVEYLKHHYQGSPFDWILDCVGSDLNTFYESPSYLAPHGVLTPIVDSVYSFEQVPQAYEKLMAGKTTDASSFRQPKEGRIDRSPSFSTCDAEGIVPAARNERTLVDGFQFRHKDKIKFKHEQPPAHSHLGFPNLCRNSTKDEDNAPKSSSDHERYHGTPYLEMVGRVIRRRAISLQFKRRVREEERYLRSYKKCGNSASLSVAVCRSLRYHPCPKGNSTSDLRCPTVRSSMCFDERSAYHAGRQPSVDAPAQKPGNKLGLYLFDHDEPCTCRVQRARSSVGGQSVEPISAGVNGFEKRCLLIKHLEAHAFIHLHHNRIVGLDQDTELSRADVCETFLAEKSGKTTTTHAIIDVKCSHVPIGAMRIVLKRRRSRRIGAGQNLEGRVVLRSIERTDQGDLANPAVCLLIDADEDGLLRLLQTLQPCLRI</sequence>
<gene>
    <name evidence="4" type="ORF">PHSY_002880</name>
</gene>
<dbReference type="SUPFAM" id="SSF50129">
    <property type="entry name" value="GroES-like"/>
    <property type="match status" value="1"/>
</dbReference>
<dbReference type="GO" id="GO:0016491">
    <property type="term" value="F:oxidoreductase activity"/>
    <property type="evidence" value="ECO:0007669"/>
    <property type="project" value="InterPro"/>
</dbReference>
<dbReference type="RefSeq" id="XP_012188892.1">
    <property type="nucleotide sequence ID" value="XM_012333502.1"/>
</dbReference>
<dbReference type="Pfam" id="PF08240">
    <property type="entry name" value="ADH_N"/>
    <property type="match status" value="1"/>
</dbReference>
<accession>R9PB70</accession>
<dbReference type="InterPro" id="IPR011032">
    <property type="entry name" value="GroES-like_sf"/>
</dbReference>
<dbReference type="Gene3D" id="3.90.180.10">
    <property type="entry name" value="Medium-chain alcohol dehydrogenases, catalytic domain"/>
    <property type="match status" value="1"/>
</dbReference>
<dbReference type="GeneID" id="24108171"/>
<dbReference type="SMART" id="SM00829">
    <property type="entry name" value="PKS_ER"/>
    <property type="match status" value="1"/>
</dbReference>
<feature type="transmembrane region" description="Helical" evidence="2">
    <location>
        <begin position="43"/>
        <end position="63"/>
    </location>
</feature>
<feature type="region of interest" description="Disordered" evidence="1">
    <location>
        <begin position="475"/>
        <end position="508"/>
    </location>
</feature>
<dbReference type="GO" id="GO:0005739">
    <property type="term" value="C:mitochondrion"/>
    <property type="evidence" value="ECO:0007669"/>
    <property type="project" value="TreeGrafter"/>
</dbReference>